<proteinExistence type="predicted"/>
<organism evidence="1 2">
    <name type="scientific">Brachionus plicatilis</name>
    <name type="common">Marine rotifer</name>
    <name type="synonym">Brachionus muelleri</name>
    <dbReference type="NCBI Taxonomy" id="10195"/>
    <lineage>
        <taxon>Eukaryota</taxon>
        <taxon>Metazoa</taxon>
        <taxon>Spiralia</taxon>
        <taxon>Gnathifera</taxon>
        <taxon>Rotifera</taxon>
        <taxon>Eurotatoria</taxon>
        <taxon>Monogononta</taxon>
        <taxon>Pseudotrocha</taxon>
        <taxon>Ploima</taxon>
        <taxon>Brachionidae</taxon>
        <taxon>Brachionus</taxon>
    </lineage>
</organism>
<keyword evidence="2" id="KW-1185">Reference proteome</keyword>
<dbReference type="Proteomes" id="UP000276133">
    <property type="component" value="Unassembled WGS sequence"/>
</dbReference>
<name>A0A3M7QPY4_BRAPC</name>
<dbReference type="AlphaFoldDB" id="A0A3M7QPY4"/>
<accession>A0A3M7QPY4</accession>
<comment type="caution">
    <text evidence="1">The sequence shown here is derived from an EMBL/GenBank/DDBJ whole genome shotgun (WGS) entry which is preliminary data.</text>
</comment>
<evidence type="ECO:0000313" key="1">
    <source>
        <dbReference type="EMBL" id="RNA13269.1"/>
    </source>
</evidence>
<protein>
    <submittedName>
        <fullName evidence="1">Uncharacterized protein</fullName>
    </submittedName>
</protein>
<evidence type="ECO:0000313" key="2">
    <source>
        <dbReference type="Proteomes" id="UP000276133"/>
    </source>
</evidence>
<sequence length="126" mass="14851">MDRLSRPCKPVWTDGLVGRVGRMGRTSRSRKQAWTDGRDGCCLDTVDYLGNYFLIVCISEKDACFSFERRFLDESFFNFIGQFLILYSCPFFDYSDMSLTWTQNFVKIVIFWPFSTIVTCRISRKR</sequence>
<gene>
    <name evidence="1" type="ORF">BpHYR1_038013</name>
</gene>
<dbReference type="EMBL" id="REGN01005458">
    <property type="protein sequence ID" value="RNA13269.1"/>
    <property type="molecule type" value="Genomic_DNA"/>
</dbReference>
<reference evidence="1 2" key="1">
    <citation type="journal article" date="2018" name="Sci. Rep.">
        <title>Genomic signatures of local adaptation to the degree of environmental predictability in rotifers.</title>
        <authorList>
            <person name="Franch-Gras L."/>
            <person name="Hahn C."/>
            <person name="Garcia-Roger E.M."/>
            <person name="Carmona M.J."/>
            <person name="Serra M."/>
            <person name="Gomez A."/>
        </authorList>
    </citation>
    <scope>NUCLEOTIDE SEQUENCE [LARGE SCALE GENOMIC DNA]</scope>
    <source>
        <strain evidence="1">HYR1</strain>
    </source>
</reference>